<dbReference type="AlphaFoldDB" id="A0A244CRL1"/>
<evidence type="ECO:0000313" key="3">
    <source>
        <dbReference type="Proteomes" id="UP000194841"/>
    </source>
</evidence>
<proteinExistence type="predicted"/>
<gene>
    <name evidence="2" type="ORF">B1199_07110</name>
</gene>
<sequence>MDAILPFLPRIAYVTPLERRSIIVAGVQDAKIRKLSKELKQLDLKKKELTDDKSEIEQEEDEKGSQLDTWA</sequence>
<name>A0A244CRL1_PSEDV</name>
<dbReference type="OrthoDB" id="6315437at2"/>
<feature type="region of interest" description="Disordered" evidence="1">
    <location>
        <begin position="50"/>
        <end position="71"/>
    </location>
</feature>
<protein>
    <submittedName>
        <fullName evidence="2">Uncharacterized protein</fullName>
    </submittedName>
</protein>
<evidence type="ECO:0000313" key="2">
    <source>
        <dbReference type="EMBL" id="OUL58116.1"/>
    </source>
</evidence>
<organism evidence="2 3">
    <name type="scientific">Pseudoalteromonas ulvae</name>
    <dbReference type="NCBI Taxonomy" id="107327"/>
    <lineage>
        <taxon>Bacteria</taxon>
        <taxon>Pseudomonadati</taxon>
        <taxon>Pseudomonadota</taxon>
        <taxon>Gammaproteobacteria</taxon>
        <taxon>Alteromonadales</taxon>
        <taxon>Pseudoalteromonadaceae</taxon>
        <taxon>Pseudoalteromonas</taxon>
    </lineage>
</organism>
<dbReference type="EMBL" id="MWPV01000002">
    <property type="protein sequence ID" value="OUL58116.1"/>
    <property type="molecule type" value="Genomic_DNA"/>
</dbReference>
<accession>A0A244CRL1</accession>
<evidence type="ECO:0000256" key="1">
    <source>
        <dbReference type="SAM" id="MobiDB-lite"/>
    </source>
</evidence>
<keyword evidence="3" id="KW-1185">Reference proteome</keyword>
<reference evidence="2 3" key="1">
    <citation type="submission" date="2017-02" db="EMBL/GenBank/DDBJ databases">
        <title>Pseudoalteromonas ulvae TC14 Genome.</title>
        <authorList>
            <person name="Molmeret M."/>
        </authorList>
    </citation>
    <scope>NUCLEOTIDE SEQUENCE [LARGE SCALE GENOMIC DNA]</scope>
    <source>
        <strain evidence="2">TC14</strain>
    </source>
</reference>
<comment type="caution">
    <text evidence="2">The sequence shown here is derived from an EMBL/GenBank/DDBJ whole genome shotgun (WGS) entry which is preliminary data.</text>
</comment>
<dbReference type="RefSeq" id="WP_086743422.1">
    <property type="nucleotide sequence ID" value="NZ_MWPV01000002.1"/>
</dbReference>
<dbReference type="Proteomes" id="UP000194841">
    <property type="component" value="Unassembled WGS sequence"/>
</dbReference>